<gene>
    <name evidence="2" type="ORF">Q8F55_004513</name>
</gene>
<comment type="caution">
    <text evidence="2">The sequence shown here is derived from an EMBL/GenBank/DDBJ whole genome shotgun (WGS) entry which is preliminary data.</text>
</comment>
<feature type="region of interest" description="Disordered" evidence="1">
    <location>
        <begin position="1"/>
        <end position="31"/>
    </location>
</feature>
<dbReference type="EMBL" id="JBBXJM010000003">
    <property type="protein sequence ID" value="KAL1410500.1"/>
    <property type="molecule type" value="Genomic_DNA"/>
</dbReference>
<sequence length="61" mass="6618">MPAHKDTERAVVAQPAAQPAMNPRAPPPDSEQARVLRLRGGFWCNNNGCFRCECCGMSCGI</sequence>
<reference evidence="2 3" key="1">
    <citation type="submission" date="2023-08" db="EMBL/GenBank/DDBJ databases">
        <title>Annotated Genome Sequence of Vanrija albida AlHP1.</title>
        <authorList>
            <person name="Herzog R."/>
        </authorList>
    </citation>
    <scope>NUCLEOTIDE SEQUENCE [LARGE SCALE GENOMIC DNA]</scope>
    <source>
        <strain evidence="2 3">AlHP1</strain>
    </source>
</reference>
<evidence type="ECO:0000256" key="1">
    <source>
        <dbReference type="SAM" id="MobiDB-lite"/>
    </source>
</evidence>
<feature type="compositionally biased region" description="Low complexity" evidence="1">
    <location>
        <begin position="10"/>
        <end position="23"/>
    </location>
</feature>
<proteinExistence type="predicted"/>
<dbReference type="RefSeq" id="XP_069210444.1">
    <property type="nucleotide sequence ID" value="XM_069353026.1"/>
</dbReference>
<accession>A0ABR3Q6X6</accession>
<name>A0ABR3Q6X6_9TREE</name>
<dbReference type="Proteomes" id="UP001565368">
    <property type="component" value="Unassembled WGS sequence"/>
</dbReference>
<organism evidence="2 3">
    <name type="scientific">Vanrija albida</name>
    <dbReference type="NCBI Taxonomy" id="181172"/>
    <lineage>
        <taxon>Eukaryota</taxon>
        <taxon>Fungi</taxon>
        <taxon>Dikarya</taxon>
        <taxon>Basidiomycota</taxon>
        <taxon>Agaricomycotina</taxon>
        <taxon>Tremellomycetes</taxon>
        <taxon>Trichosporonales</taxon>
        <taxon>Trichosporonaceae</taxon>
        <taxon>Vanrija</taxon>
    </lineage>
</organism>
<protein>
    <submittedName>
        <fullName evidence="2">Uncharacterized protein</fullName>
    </submittedName>
</protein>
<evidence type="ECO:0000313" key="3">
    <source>
        <dbReference type="Proteomes" id="UP001565368"/>
    </source>
</evidence>
<keyword evidence="3" id="KW-1185">Reference proteome</keyword>
<dbReference type="GeneID" id="95985556"/>
<evidence type="ECO:0000313" key="2">
    <source>
        <dbReference type="EMBL" id="KAL1410500.1"/>
    </source>
</evidence>